<reference evidence="2" key="1">
    <citation type="submission" date="2020-06" db="EMBL/GenBank/DDBJ databases">
        <title>Legume-microbial interactions unlock mineral nutrients during tropical forest succession.</title>
        <authorList>
            <person name="Epihov D.Z."/>
        </authorList>
    </citation>
    <scope>NUCLEOTIDE SEQUENCE [LARGE SCALE GENOMIC DNA]</scope>
    <source>
        <strain evidence="2">Pan2503</strain>
    </source>
</reference>
<dbReference type="NCBIfam" id="TIGR00135">
    <property type="entry name" value="gatC"/>
    <property type="match status" value="1"/>
</dbReference>
<comment type="subunit">
    <text evidence="1">Heterotrimer of A, B and C subunits.</text>
</comment>
<protein>
    <recommendedName>
        <fullName evidence="1">Aspartyl/glutamyl-tRNA(Asn/Gln) amidotransferase subunit C</fullName>
        <shortName evidence="1">Asp/Glu-ADT subunit C</shortName>
        <ecNumber evidence="1">6.3.5.-</ecNumber>
    </recommendedName>
</protein>
<gene>
    <name evidence="1 2" type="primary">gatC</name>
    <name evidence="2" type="ORF">HRJ53_03120</name>
</gene>
<name>A0A7V8NMA3_9BACT</name>
<keyword evidence="1" id="KW-0648">Protein biosynthesis</keyword>
<dbReference type="GO" id="GO:0005524">
    <property type="term" value="F:ATP binding"/>
    <property type="evidence" value="ECO:0007669"/>
    <property type="project" value="UniProtKB-KW"/>
</dbReference>
<evidence type="ECO:0000256" key="1">
    <source>
        <dbReference type="HAMAP-Rule" id="MF_00122"/>
    </source>
</evidence>
<comment type="caution">
    <text evidence="2">The sequence shown here is derived from an EMBL/GenBank/DDBJ whole genome shotgun (WGS) entry which is preliminary data.</text>
</comment>
<dbReference type="EC" id="6.3.5.-" evidence="1"/>
<keyword evidence="1" id="KW-0067">ATP-binding</keyword>
<organism evidence="2 3">
    <name type="scientific">Candidatus Acidiferrum panamense</name>
    <dbReference type="NCBI Taxonomy" id="2741543"/>
    <lineage>
        <taxon>Bacteria</taxon>
        <taxon>Pseudomonadati</taxon>
        <taxon>Acidobacteriota</taxon>
        <taxon>Terriglobia</taxon>
        <taxon>Candidatus Acidiferrales</taxon>
        <taxon>Candidatus Acidiferrum</taxon>
    </lineage>
</organism>
<comment type="function">
    <text evidence="1">Allows the formation of correctly charged Asn-tRNA(Asn) or Gln-tRNA(Gln) through the transamidation of misacylated Asp-tRNA(Asn) or Glu-tRNA(Gln) in organisms which lack either or both of asparaginyl-tRNA or glutaminyl-tRNA synthetases. The reaction takes place in the presence of glutamine and ATP through an activated phospho-Asp-tRNA(Asn) or phospho-Glu-tRNA(Gln).</text>
</comment>
<dbReference type="AlphaFoldDB" id="A0A7V8NMA3"/>
<dbReference type="PANTHER" id="PTHR15004:SF0">
    <property type="entry name" value="GLUTAMYL-TRNA(GLN) AMIDOTRANSFERASE SUBUNIT C, MITOCHONDRIAL"/>
    <property type="match status" value="1"/>
</dbReference>
<evidence type="ECO:0000313" key="2">
    <source>
        <dbReference type="EMBL" id="MBA0083964.1"/>
    </source>
</evidence>
<dbReference type="GO" id="GO:0006412">
    <property type="term" value="P:translation"/>
    <property type="evidence" value="ECO:0007669"/>
    <property type="project" value="UniProtKB-UniRule"/>
</dbReference>
<dbReference type="GO" id="GO:0050567">
    <property type="term" value="F:glutaminyl-tRNA synthase (glutamine-hydrolyzing) activity"/>
    <property type="evidence" value="ECO:0007669"/>
    <property type="project" value="UniProtKB-UniRule"/>
</dbReference>
<dbReference type="Proteomes" id="UP000567293">
    <property type="component" value="Unassembled WGS sequence"/>
</dbReference>
<dbReference type="GO" id="GO:0006450">
    <property type="term" value="P:regulation of translational fidelity"/>
    <property type="evidence" value="ECO:0007669"/>
    <property type="project" value="InterPro"/>
</dbReference>
<keyword evidence="1" id="KW-0547">Nucleotide-binding</keyword>
<sequence length="100" mass="11384">MKISREDVLRVAELAYLDLSDAELETYRAQIDEILEYIGKLNELDTSKVEPMAQVLAEDQTADATLREDLLVPCKVAEDVLDHAPDPEPPYFRVPKVIER</sequence>
<evidence type="ECO:0000313" key="3">
    <source>
        <dbReference type="Proteomes" id="UP000567293"/>
    </source>
</evidence>
<dbReference type="SUPFAM" id="SSF141000">
    <property type="entry name" value="Glu-tRNAGln amidotransferase C subunit"/>
    <property type="match status" value="1"/>
</dbReference>
<dbReference type="EMBL" id="JACDQQ010000309">
    <property type="protein sequence ID" value="MBA0083964.1"/>
    <property type="molecule type" value="Genomic_DNA"/>
</dbReference>
<comment type="similarity">
    <text evidence="1">Belongs to the GatC family.</text>
</comment>
<dbReference type="PANTHER" id="PTHR15004">
    <property type="entry name" value="GLUTAMYL-TRNA(GLN) AMIDOTRANSFERASE SUBUNIT C, MITOCHONDRIAL"/>
    <property type="match status" value="1"/>
</dbReference>
<dbReference type="GO" id="GO:0016740">
    <property type="term" value="F:transferase activity"/>
    <property type="evidence" value="ECO:0007669"/>
    <property type="project" value="UniProtKB-KW"/>
</dbReference>
<dbReference type="InterPro" id="IPR003837">
    <property type="entry name" value="GatC"/>
</dbReference>
<dbReference type="GO" id="GO:0070681">
    <property type="term" value="P:glutaminyl-tRNAGln biosynthesis via transamidation"/>
    <property type="evidence" value="ECO:0007669"/>
    <property type="project" value="TreeGrafter"/>
</dbReference>
<dbReference type="HAMAP" id="MF_00122">
    <property type="entry name" value="GatC"/>
    <property type="match status" value="1"/>
</dbReference>
<comment type="catalytic activity">
    <reaction evidence="1">
        <text>L-aspartyl-tRNA(Asn) + L-glutamine + ATP + H2O = L-asparaginyl-tRNA(Asn) + L-glutamate + ADP + phosphate + 2 H(+)</text>
        <dbReference type="Rhea" id="RHEA:14513"/>
        <dbReference type="Rhea" id="RHEA-COMP:9674"/>
        <dbReference type="Rhea" id="RHEA-COMP:9677"/>
        <dbReference type="ChEBI" id="CHEBI:15377"/>
        <dbReference type="ChEBI" id="CHEBI:15378"/>
        <dbReference type="ChEBI" id="CHEBI:29985"/>
        <dbReference type="ChEBI" id="CHEBI:30616"/>
        <dbReference type="ChEBI" id="CHEBI:43474"/>
        <dbReference type="ChEBI" id="CHEBI:58359"/>
        <dbReference type="ChEBI" id="CHEBI:78515"/>
        <dbReference type="ChEBI" id="CHEBI:78516"/>
        <dbReference type="ChEBI" id="CHEBI:456216"/>
    </reaction>
</comment>
<proteinExistence type="inferred from homology"/>
<dbReference type="Pfam" id="PF02686">
    <property type="entry name" value="GatC"/>
    <property type="match status" value="1"/>
</dbReference>
<keyword evidence="1" id="KW-0436">Ligase</keyword>
<dbReference type="Gene3D" id="1.10.20.60">
    <property type="entry name" value="Glu-tRNAGln amidotransferase C subunit, N-terminal domain"/>
    <property type="match status" value="1"/>
</dbReference>
<accession>A0A7V8NMA3</accession>
<dbReference type="InterPro" id="IPR036113">
    <property type="entry name" value="Asp/Glu-ADT_sf_sub_c"/>
</dbReference>
<keyword evidence="3" id="KW-1185">Reference proteome</keyword>
<comment type="catalytic activity">
    <reaction evidence="1">
        <text>L-glutamyl-tRNA(Gln) + L-glutamine + ATP + H2O = L-glutaminyl-tRNA(Gln) + L-glutamate + ADP + phosphate + H(+)</text>
        <dbReference type="Rhea" id="RHEA:17521"/>
        <dbReference type="Rhea" id="RHEA-COMP:9681"/>
        <dbReference type="Rhea" id="RHEA-COMP:9684"/>
        <dbReference type="ChEBI" id="CHEBI:15377"/>
        <dbReference type="ChEBI" id="CHEBI:15378"/>
        <dbReference type="ChEBI" id="CHEBI:29985"/>
        <dbReference type="ChEBI" id="CHEBI:30616"/>
        <dbReference type="ChEBI" id="CHEBI:43474"/>
        <dbReference type="ChEBI" id="CHEBI:58359"/>
        <dbReference type="ChEBI" id="CHEBI:78520"/>
        <dbReference type="ChEBI" id="CHEBI:78521"/>
        <dbReference type="ChEBI" id="CHEBI:456216"/>
    </reaction>
</comment>